<dbReference type="GO" id="GO:0006235">
    <property type="term" value="P:dTTP biosynthetic process"/>
    <property type="evidence" value="ECO:0007669"/>
    <property type="project" value="TreeGrafter"/>
</dbReference>
<evidence type="ECO:0000256" key="8">
    <source>
        <dbReference type="ARBA" id="ARBA00022840"/>
    </source>
</evidence>
<reference evidence="11" key="1">
    <citation type="journal article" date="2021" name="Proc. Natl. Acad. Sci. U.S.A.">
        <title>A Catalog of Tens of Thousands of Viruses from Human Metagenomes Reveals Hidden Associations with Chronic Diseases.</title>
        <authorList>
            <person name="Tisza M.J."/>
            <person name="Buck C.B."/>
        </authorList>
    </citation>
    <scope>NUCLEOTIDE SEQUENCE</scope>
    <source>
        <strain evidence="11">Ct3wi9</strain>
    </source>
</reference>
<dbReference type="InterPro" id="IPR027417">
    <property type="entry name" value="P-loop_NTPase"/>
</dbReference>
<evidence type="ECO:0000256" key="6">
    <source>
        <dbReference type="ARBA" id="ARBA00022741"/>
    </source>
</evidence>
<keyword evidence="4" id="KW-0808">Transferase</keyword>
<dbReference type="GO" id="GO:0004798">
    <property type="term" value="F:dTMP kinase activity"/>
    <property type="evidence" value="ECO:0007669"/>
    <property type="project" value="UniProtKB-EC"/>
</dbReference>
<dbReference type="InterPro" id="IPR018094">
    <property type="entry name" value="Thymidylate_kinase"/>
</dbReference>
<dbReference type="EMBL" id="BK015006">
    <property type="protein sequence ID" value="DAD86613.1"/>
    <property type="molecule type" value="Genomic_DNA"/>
</dbReference>
<evidence type="ECO:0000256" key="3">
    <source>
        <dbReference type="ARBA" id="ARBA00012980"/>
    </source>
</evidence>
<keyword evidence="5" id="KW-0545">Nucleotide biosynthesis</keyword>
<keyword evidence="7" id="KW-0418">Kinase</keyword>
<comment type="pathway">
    <text evidence="1">Pyrimidine metabolism; dTTP biosynthesis.</text>
</comment>
<dbReference type="PANTHER" id="PTHR10344">
    <property type="entry name" value="THYMIDYLATE KINASE"/>
    <property type="match status" value="1"/>
</dbReference>
<evidence type="ECO:0000256" key="4">
    <source>
        <dbReference type="ARBA" id="ARBA00022679"/>
    </source>
</evidence>
<dbReference type="GO" id="GO:0006227">
    <property type="term" value="P:dUDP biosynthetic process"/>
    <property type="evidence" value="ECO:0007669"/>
    <property type="project" value="TreeGrafter"/>
</dbReference>
<evidence type="ECO:0000256" key="5">
    <source>
        <dbReference type="ARBA" id="ARBA00022727"/>
    </source>
</evidence>
<dbReference type="Pfam" id="PF02223">
    <property type="entry name" value="Thymidylate_kin"/>
    <property type="match status" value="1"/>
</dbReference>
<evidence type="ECO:0000259" key="10">
    <source>
        <dbReference type="Pfam" id="PF02223"/>
    </source>
</evidence>
<dbReference type="GO" id="GO:0005524">
    <property type="term" value="F:ATP binding"/>
    <property type="evidence" value="ECO:0007669"/>
    <property type="project" value="UniProtKB-KW"/>
</dbReference>
<keyword evidence="8" id="KW-0067">ATP-binding</keyword>
<evidence type="ECO:0000256" key="2">
    <source>
        <dbReference type="ARBA" id="ARBA00009776"/>
    </source>
</evidence>
<evidence type="ECO:0000256" key="7">
    <source>
        <dbReference type="ARBA" id="ARBA00022777"/>
    </source>
</evidence>
<dbReference type="HAMAP" id="MF_00165">
    <property type="entry name" value="Thymidylate_kinase"/>
    <property type="match status" value="1"/>
</dbReference>
<accession>A0A8S5MW29</accession>
<evidence type="ECO:0000256" key="1">
    <source>
        <dbReference type="ARBA" id="ARBA00004992"/>
    </source>
</evidence>
<dbReference type="PANTHER" id="PTHR10344:SF4">
    <property type="entry name" value="UMP-CMP KINASE 2, MITOCHONDRIAL"/>
    <property type="match status" value="1"/>
</dbReference>
<evidence type="ECO:0000313" key="11">
    <source>
        <dbReference type="EMBL" id="DAD86613.1"/>
    </source>
</evidence>
<dbReference type="InterPro" id="IPR039430">
    <property type="entry name" value="Thymidylate_kin-like_dom"/>
</dbReference>
<dbReference type="SUPFAM" id="SSF52540">
    <property type="entry name" value="P-loop containing nucleoside triphosphate hydrolases"/>
    <property type="match status" value="1"/>
</dbReference>
<evidence type="ECO:0000256" key="9">
    <source>
        <dbReference type="ARBA" id="ARBA00048743"/>
    </source>
</evidence>
<feature type="domain" description="Thymidylate kinase-like" evidence="10">
    <location>
        <begin position="9"/>
        <end position="170"/>
    </location>
</feature>
<keyword evidence="6" id="KW-0547">Nucleotide-binding</keyword>
<dbReference type="CDD" id="cd01672">
    <property type="entry name" value="TMPK"/>
    <property type="match status" value="1"/>
</dbReference>
<name>A0A8S5MW29_9CAUD</name>
<comment type="catalytic activity">
    <reaction evidence="9">
        <text>dTMP + ATP = dTDP + ADP</text>
        <dbReference type="Rhea" id="RHEA:13517"/>
        <dbReference type="ChEBI" id="CHEBI:30616"/>
        <dbReference type="ChEBI" id="CHEBI:58369"/>
        <dbReference type="ChEBI" id="CHEBI:63528"/>
        <dbReference type="ChEBI" id="CHEBI:456216"/>
        <dbReference type="EC" id="2.7.4.9"/>
    </reaction>
</comment>
<sequence length="294" mass="33643">MRFIMFIVVEGMDYSGKSSLVKELKKKYEAQGKEVVTYGNPGGTPFGQELRQIFKSDVPRSRMEDFLLLCANRVSLSHQIKQDLAEGKIVICDRWDISAHVYQAAPDVGQLKDVFYYRNMPLYEAIHDLPKPDVTVLLDVDWEIIKARSENVREETIGETDRYETNLKALHEDYRNVMAVFVACSNQYKKILEHWNKRNDEAILYWGLPHPAMAVKSSERYLRLPVTGCTPNSDVSPMLADKVISMLEGHEEVYPLGKIENELNAMDKNGLDHMANACRNELGKWLEARGRTGV</sequence>
<organism evidence="11">
    <name type="scientific">Myoviridae sp. ct3wi9</name>
    <dbReference type="NCBI Taxonomy" id="2826610"/>
    <lineage>
        <taxon>Viruses</taxon>
        <taxon>Duplodnaviria</taxon>
        <taxon>Heunggongvirae</taxon>
        <taxon>Uroviricota</taxon>
        <taxon>Caudoviricetes</taxon>
    </lineage>
</organism>
<dbReference type="EC" id="2.7.4.9" evidence="3"/>
<comment type="similarity">
    <text evidence="2">Belongs to the thymidylate kinase family.</text>
</comment>
<dbReference type="Gene3D" id="3.40.50.300">
    <property type="entry name" value="P-loop containing nucleotide triphosphate hydrolases"/>
    <property type="match status" value="1"/>
</dbReference>
<proteinExistence type="inferred from homology"/>
<protein>
    <recommendedName>
        <fullName evidence="3">dTMP kinase</fullName>
        <ecNumber evidence="3">2.7.4.9</ecNumber>
    </recommendedName>
</protein>
<dbReference type="NCBIfam" id="TIGR00041">
    <property type="entry name" value="DTMP_kinase"/>
    <property type="match status" value="1"/>
</dbReference>
<dbReference type="GO" id="GO:0006233">
    <property type="term" value="P:dTDP biosynthetic process"/>
    <property type="evidence" value="ECO:0007669"/>
    <property type="project" value="InterPro"/>
</dbReference>